<evidence type="ECO:0000259" key="2">
    <source>
        <dbReference type="Pfam" id="PF13581"/>
    </source>
</evidence>
<name>A0A1M6Z0L0_PSETH</name>
<dbReference type="EMBL" id="FRAP01000022">
    <property type="protein sequence ID" value="SHL23913.1"/>
    <property type="molecule type" value="Genomic_DNA"/>
</dbReference>
<dbReference type="SUPFAM" id="SSF55874">
    <property type="entry name" value="ATPase domain of HSP90 chaperone/DNA topoisomerase II/histidine kinase"/>
    <property type="match status" value="1"/>
</dbReference>
<feature type="domain" description="Histidine kinase/HSP90-like ATPase" evidence="2">
    <location>
        <begin position="15"/>
        <end position="135"/>
    </location>
</feature>
<accession>A0A1M6Z0L0</accession>
<dbReference type="InterPro" id="IPR050267">
    <property type="entry name" value="Anti-sigma-factor_SerPK"/>
</dbReference>
<evidence type="ECO:0000313" key="4">
    <source>
        <dbReference type="Proteomes" id="UP000184363"/>
    </source>
</evidence>
<dbReference type="InterPro" id="IPR036890">
    <property type="entry name" value="HATPase_C_sf"/>
</dbReference>
<organism evidence="3 4">
    <name type="scientific">Pseudonocardia thermophila</name>
    <dbReference type="NCBI Taxonomy" id="1848"/>
    <lineage>
        <taxon>Bacteria</taxon>
        <taxon>Bacillati</taxon>
        <taxon>Actinomycetota</taxon>
        <taxon>Actinomycetes</taxon>
        <taxon>Pseudonocardiales</taxon>
        <taxon>Pseudonocardiaceae</taxon>
        <taxon>Pseudonocardia</taxon>
    </lineage>
</organism>
<keyword evidence="3" id="KW-0418">Kinase</keyword>
<keyword evidence="3" id="KW-0808">Transferase</keyword>
<keyword evidence="4" id="KW-1185">Reference proteome</keyword>
<dbReference type="STRING" id="1848.SAMN05443637_12211"/>
<reference evidence="3 4" key="1">
    <citation type="submission" date="2016-11" db="EMBL/GenBank/DDBJ databases">
        <authorList>
            <person name="Jaros S."/>
            <person name="Januszkiewicz K."/>
            <person name="Wedrychowicz H."/>
        </authorList>
    </citation>
    <scope>NUCLEOTIDE SEQUENCE [LARGE SCALE GENOMIC DNA]</scope>
    <source>
        <strain evidence="3 4">DSM 43832</strain>
    </source>
</reference>
<dbReference type="Gene3D" id="3.30.565.10">
    <property type="entry name" value="Histidine kinase-like ATPase, C-terminal domain"/>
    <property type="match status" value="1"/>
</dbReference>
<sequence>MNASGHVEFVHRSWPADPEQLSVIRHQLADWLAPLRLTEEETADVVLAVDEAVSNAVEHAYGPGESGRVELTLWTEPGTLSIEIVDHGRWRAPAEHTQRVPETAANASRGISLMTTMVESVLIRFDDRGSRVLLRQHIPVVPDAGEG</sequence>
<dbReference type="InterPro" id="IPR003594">
    <property type="entry name" value="HATPase_dom"/>
</dbReference>
<dbReference type="AlphaFoldDB" id="A0A1M6Z0L0"/>
<dbReference type="PANTHER" id="PTHR35526:SF3">
    <property type="entry name" value="ANTI-SIGMA-F FACTOR RSBW"/>
    <property type="match status" value="1"/>
</dbReference>
<dbReference type="GO" id="GO:0004674">
    <property type="term" value="F:protein serine/threonine kinase activity"/>
    <property type="evidence" value="ECO:0007669"/>
    <property type="project" value="UniProtKB-KW"/>
</dbReference>
<keyword evidence="1" id="KW-0723">Serine/threonine-protein kinase</keyword>
<dbReference type="Pfam" id="PF13581">
    <property type="entry name" value="HATPase_c_2"/>
    <property type="match status" value="1"/>
</dbReference>
<evidence type="ECO:0000313" key="3">
    <source>
        <dbReference type="EMBL" id="SHL23913.1"/>
    </source>
</evidence>
<dbReference type="Proteomes" id="UP000184363">
    <property type="component" value="Unassembled WGS sequence"/>
</dbReference>
<dbReference type="CDD" id="cd16936">
    <property type="entry name" value="HATPase_RsbW-like"/>
    <property type="match status" value="1"/>
</dbReference>
<dbReference type="OrthoDB" id="5184914at2"/>
<dbReference type="RefSeq" id="WP_073459648.1">
    <property type="nucleotide sequence ID" value="NZ_CALGVN010000007.1"/>
</dbReference>
<evidence type="ECO:0000256" key="1">
    <source>
        <dbReference type="ARBA" id="ARBA00022527"/>
    </source>
</evidence>
<proteinExistence type="predicted"/>
<dbReference type="PANTHER" id="PTHR35526">
    <property type="entry name" value="ANTI-SIGMA-F FACTOR RSBW-RELATED"/>
    <property type="match status" value="1"/>
</dbReference>
<protein>
    <submittedName>
        <fullName evidence="3">Anti-sigma regulatory factor (Ser/Thr protein kinase)</fullName>
    </submittedName>
</protein>
<gene>
    <name evidence="3" type="ORF">SAMN05443637_12211</name>
</gene>